<evidence type="ECO:0000313" key="2">
    <source>
        <dbReference type="EMBL" id="QHS92880.1"/>
    </source>
</evidence>
<organism evidence="2">
    <name type="scientific">viral metagenome</name>
    <dbReference type="NCBI Taxonomy" id="1070528"/>
    <lineage>
        <taxon>unclassified sequences</taxon>
        <taxon>metagenomes</taxon>
        <taxon>organismal metagenomes</taxon>
    </lineage>
</organism>
<protein>
    <submittedName>
        <fullName evidence="2">Uncharacterized protein</fullName>
    </submittedName>
</protein>
<accession>A0A6C0BLG0</accession>
<evidence type="ECO:0000256" key="1">
    <source>
        <dbReference type="SAM" id="MobiDB-lite"/>
    </source>
</evidence>
<dbReference type="EMBL" id="MN739193">
    <property type="protein sequence ID" value="QHS92880.1"/>
    <property type="molecule type" value="Genomic_DNA"/>
</dbReference>
<name>A0A6C0BLG0_9ZZZZ</name>
<dbReference type="AlphaFoldDB" id="A0A6C0BLG0"/>
<sequence>MTSWTSIPQEVLFNSALYGQASPLLSSEYIAREMSLINPNFQWRRVFDDVYNWKYSLPRVMESLSNNISVPEIATTASRFGGRDERQPRAPSAAPSSRLPETLRDSEIIDIIREMDPQLNLGVIFENERRLVPIRESLRDMAMYDEFTGLLIEGRLNGTIDHINSTERSVSMEYSGSVPEEHTGAAMASFPESDVTVSDRSLEIDFPVEYNLIPPGIWGIFPTDIGVKQSQRISAISTLLDMVLKGYRSNMHSLTGFR</sequence>
<feature type="region of interest" description="Disordered" evidence="1">
    <location>
        <begin position="77"/>
        <end position="100"/>
    </location>
</feature>
<reference evidence="2" key="1">
    <citation type="journal article" date="2020" name="Nature">
        <title>Giant virus diversity and host interactions through global metagenomics.</title>
        <authorList>
            <person name="Schulz F."/>
            <person name="Roux S."/>
            <person name="Paez-Espino D."/>
            <person name="Jungbluth S."/>
            <person name="Walsh D.A."/>
            <person name="Denef V.J."/>
            <person name="McMahon K.D."/>
            <person name="Konstantinidis K.T."/>
            <person name="Eloe-Fadrosh E.A."/>
            <person name="Kyrpides N.C."/>
            <person name="Woyke T."/>
        </authorList>
    </citation>
    <scope>NUCLEOTIDE SEQUENCE</scope>
    <source>
        <strain evidence="2">GVMAG-M-3300017651-5</strain>
    </source>
</reference>
<proteinExistence type="predicted"/>